<comment type="caution">
    <text evidence="3">The sequence shown here is derived from an EMBL/GenBank/DDBJ whole genome shotgun (WGS) entry which is preliminary data.</text>
</comment>
<gene>
    <name evidence="3" type="ORF">SNE40_017134</name>
</gene>
<accession>A0AAN8PDH3</accession>
<protein>
    <recommendedName>
        <fullName evidence="5">Coiled-coil domain-containing protein 15</fullName>
    </recommendedName>
</protein>
<feature type="region of interest" description="Disordered" evidence="2">
    <location>
        <begin position="122"/>
        <end position="170"/>
    </location>
</feature>
<proteinExistence type="predicted"/>
<dbReference type="AlphaFoldDB" id="A0AAN8PDH3"/>
<evidence type="ECO:0000256" key="2">
    <source>
        <dbReference type="SAM" id="MobiDB-lite"/>
    </source>
</evidence>
<dbReference type="PANTHER" id="PTHR14817">
    <property type="entry name" value="COILED-COIL DOMAIN-CONTAINING PROTEIN 15"/>
    <property type="match status" value="1"/>
</dbReference>
<dbReference type="Proteomes" id="UP001347796">
    <property type="component" value="Unassembled WGS sequence"/>
</dbReference>
<keyword evidence="4" id="KW-1185">Reference proteome</keyword>
<dbReference type="EMBL" id="JAZGQO010000011">
    <property type="protein sequence ID" value="KAK6173729.1"/>
    <property type="molecule type" value="Genomic_DNA"/>
</dbReference>
<dbReference type="InterPro" id="IPR037693">
    <property type="entry name" value="CCDC15"/>
</dbReference>
<evidence type="ECO:0008006" key="5">
    <source>
        <dbReference type="Google" id="ProtNLM"/>
    </source>
</evidence>
<organism evidence="3 4">
    <name type="scientific">Patella caerulea</name>
    <name type="common">Rayed Mediterranean limpet</name>
    <dbReference type="NCBI Taxonomy" id="87958"/>
    <lineage>
        <taxon>Eukaryota</taxon>
        <taxon>Metazoa</taxon>
        <taxon>Spiralia</taxon>
        <taxon>Lophotrochozoa</taxon>
        <taxon>Mollusca</taxon>
        <taxon>Gastropoda</taxon>
        <taxon>Patellogastropoda</taxon>
        <taxon>Patelloidea</taxon>
        <taxon>Patellidae</taxon>
        <taxon>Patella</taxon>
    </lineage>
</organism>
<evidence type="ECO:0000256" key="1">
    <source>
        <dbReference type="SAM" id="Coils"/>
    </source>
</evidence>
<feature type="coiled-coil region" evidence="1">
    <location>
        <begin position="338"/>
        <end position="426"/>
    </location>
</feature>
<keyword evidence="1" id="KW-0175">Coiled coil</keyword>
<sequence length="476" mass="55798">MASKLKYDSLPVGLKKMSRPVISSDIMGNRNVEIRPVGAWVQQAAVGGYTREPNAIASARDEEERISNIQREKQKRLRQFHEDVKRRVKTMDRLRKQQEMDQNIQDLEEERLIFRRSVQMGNGTIKGNKKTNCTVRKNDDHSIQQAVSGNKSRKGSSRSKKNDESTDLIFTDQTNQIHQFTSEARRKLGCKKTLDEEDEITTHSRRKPRDPSPQRPIRDTLGLTILTKDHRQIPDIGWDEEIHEGEEDHLQEEDDQEDATETRQIKSVHFKTSPEYQIENTFKQPVHRSRVKPSVKVPCIYNGVIKEEEKRRKKCHQAMYRKMFMDVEREQVKENIRKREHKKKINLLKKEKELERKEEEEEALRLVEPRDPVTGETTAETMLRDRLEETQIKDTIEQHEQQRRKIKETERYLEALQHNLRCKIEKKGIILPPLCCCAETAWDTNPDTCANNCVFYKNPKAYAKALHSLLVSCQVA</sequence>
<reference evidence="3 4" key="1">
    <citation type="submission" date="2024-01" db="EMBL/GenBank/DDBJ databases">
        <title>The genome of the rayed Mediterranean limpet Patella caerulea (Linnaeus, 1758).</title>
        <authorList>
            <person name="Anh-Thu Weber A."/>
            <person name="Halstead-Nussloch G."/>
        </authorList>
    </citation>
    <scope>NUCLEOTIDE SEQUENCE [LARGE SCALE GENOMIC DNA]</scope>
    <source>
        <strain evidence="3">AATW-2023a</strain>
        <tissue evidence="3">Whole specimen</tissue>
    </source>
</reference>
<feature type="compositionally biased region" description="Basic and acidic residues" evidence="2">
    <location>
        <begin position="209"/>
        <end position="218"/>
    </location>
</feature>
<evidence type="ECO:0000313" key="3">
    <source>
        <dbReference type="EMBL" id="KAK6173729.1"/>
    </source>
</evidence>
<dbReference type="GO" id="GO:0005813">
    <property type="term" value="C:centrosome"/>
    <property type="evidence" value="ECO:0007669"/>
    <property type="project" value="TreeGrafter"/>
</dbReference>
<feature type="region of interest" description="Disordered" evidence="2">
    <location>
        <begin position="196"/>
        <end position="219"/>
    </location>
</feature>
<evidence type="ECO:0000313" key="4">
    <source>
        <dbReference type="Proteomes" id="UP001347796"/>
    </source>
</evidence>
<dbReference type="PANTHER" id="PTHR14817:SF2">
    <property type="entry name" value="COILED-COIL DOMAIN-CONTAINING PROTEIN 15"/>
    <property type="match status" value="1"/>
</dbReference>
<name>A0AAN8PDH3_PATCE</name>